<dbReference type="Pfam" id="PF13903">
    <property type="entry name" value="Claudin_2"/>
    <property type="match status" value="1"/>
</dbReference>
<dbReference type="InterPro" id="IPR004031">
    <property type="entry name" value="PMP22/EMP/MP20/Claudin"/>
</dbReference>
<accession>A0AAN8F9H7</accession>
<dbReference type="Proteomes" id="UP001331761">
    <property type="component" value="Unassembled WGS sequence"/>
</dbReference>
<name>A0AAN8F9H7_TRICO</name>
<dbReference type="PANTHER" id="PTHR23507">
    <property type="entry name" value="ZGC:174356"/>
    <property type="match status" value="1"/>
</dbReference>
<evidence type="ECO:0000313" key="7">
    <source>
        <dbReference type="Proteomes" id="UP001331761"/>
    </source>
</evidence>
<sequence>MPLLDKAVELRDSQILNIQSYEKMIWQRRFMAIATGIAWIAVVVLIAALATPNWAVIDFMNTDFQQVHVQLGVWGEWRTVRNFTHKTVEWIPHFPTPPENVARLADADLKHYYRAQAAIGVIALFLLLSTNTLALYTFYHHRYIYKRLVAGLFIVVGMAIVVTIEVLSNSVDEWNTAVAQASQDGDWDYDAVKVTGYSTRMAQGVVAACVFSAIAFALGSHKQKGLSRPPVMRGNNPEPLKFGCGPLEFLVATFLNSLQLRRCSMPLKTEDTTSTLNDWILITHCIGSIRKCHRFSLVFYFTLDSKNGSSASIGIDIIEISNRFVSEQIICNTYFMPEYIKKFWLWVKSLEISVEPLMLILSACNTARSIVAPQMAEHKMMREYPAPPGLSDKDLKKFYNKKMVIWDNNYSYVNLPIACIVGIMYGGYSDCYGRKIPLLVGIASVLVENAMRTLIWSPSTDISLYWFYPTAVITGLMGDFFLTMSCVNAYVADRFDDEKILSTRMIVVSIMFSLGSFIASQSTKAILNEISPTVLLIIVEGMLLAAFIAGILILSQSRPKKRLVNIDEQVEEEREVQLRAGCVELTRLSFYSIYESLKIFVITRDGHRRLFLYLTFGANFLDQLSFGEEKSLIGTYTLLPPFNWTKDEYANYKSLRPIVQIVGMFFGIFALKKWLHLRDTFIICLAIGTLAISLFIIGLAQASWLIFASLAPGSLHGLLNPLTTTFLSCLIGRDEVCENIR</sequence>
<keyword evidence="2 5" id="KW-0812">Transmembrane</keyword>
<evidence type="ECO:0000256" key="4">
    <source>
        <dbReference type="ARBA" id="ARBA00023136"/>
    </source>
</evidence>
<feature type="transmembrane region" description="Helical" evidence="5">
    <location>
        <begin position="534"/>
        <end position="554"/>
    </location>
</feature>
<feature type="transmembrane region" description="Helical" evidence="5">
    <location>
        <begin position="503"/>
        <end position="522"/>
    </location>
</feature>
<dbReference type="AlphaFoldDB" id="A0AAN8F9H7"/>
<feature type="transmembrane region" description="Helical" evidence="5">
    <location>
        <begin position="148"/>
        <end position="167"/>
    </location>
</feature>
<feature type="transmembrane region" description="Helical" evidence="5">
    <location>
        <begin position="201"/>
        <end position="219"/>
    </location>
</feature>
<feature type="transmembrane region" description="Helical" evidence="5">
    <location>
        <begin position="117"/>
        <end position="136"/>
    </location>
</feature>
<dbReference type="InterPro" id="IPR036259">
    <property type="entry name" value="MFS_trans_sf"/>
</dbReference>
<dbReference type="EMBL" id="WIXE01019652">
    <property type="protein sequence ID" value="KAK5969852.1"/>
    <property type="molecule type" value="Genomic_DNA"/>
</dbReference>
<feature type="transmembrane region" description="Helical" evidence="5">
    <location>
        <begin position="410"/>
        <end position="428"/>
    </location>
</feature>
<dbReference type="FunFam" id="1.20.140.150:FF:000054">
    <property type="entry name" value="Protein CBG14510"/>
    <property type="match status" value="1"/>
</dbReference>
<evidence type="ECO:0000256" key="5">
    <source>
        <dbReference type="SAM" id="Phobius"/>
    </source>
</evidence>
<protein>
    <submittedName>
        <fullName evidence="6">Uncharacterized protein</fullName>
    </submittedName>
</protein>
<dbReference type="Gene3D" id="1.20.140.150">
    <property type="match status" value="1"/>
</dbReference>
<evidence type="ECO:0000256" key="3">
    <source>
        <dbReference type="ARBA" id="ARBA00022989"/>
    </source>
</evidence>
<feature type="transmembrane region" description="Helical" evidence="5">
    <location>
        <begin position="30"/>
        <end position="50"/>
    </location>
</feature>
<feature type="transmembrane region" description="Helical" evidence="5">
    <location>
        <begin position="683"/>
        <end position="707"/>
    </location>
</feature>
<dbReference type="Gene3D" id="1.20.1250.20">
    <property type="entry name" value="MFS general substrate transporter like domains"/>
    <property type="match status" value="1"/>
</dbReference>
<dbReference type="GO" id="GO:0022857">
    <property type="term" value="F:transmembrane transporter activity"/>
    <property type="evidence" value="ECO:0007669"/>
    <property type="project" value="TreeGrafter"/>
</dbReference>
<dbReference type="SUPFAM" id="SSF103473">
    <property type="entry name" value="MFS general substrate transporter"/>
    <property type="match status" value="1"/>
</dbReference>
<proteinExistence type="predicted"/>
<keyword evidence="4 5" id="KW-0472">Membrane</keyword>
<organism evidence="6 7">
    <name type="scientific">Trichostrongylus colubriformis</name>
    <name type="common">Black scour worm</name>
    <dbReference type="NCBI Taxonomy" id="6319"/>
    <lineage>
        <taxon>Eukaryota</taxon>
        <taxon>Metazoa</taxon>
        <taxon>Ecdysozoa</taxon>
        <taxon>Nematoda</taxon>
        <taxon>Chromadorea</taxon>
        <taxon>Rhabditida</taxon>
        <taxon>Rhabditina</taxon>
        <taxon>Rhabditomorpha</taxon>
        <taxon>Strongyloidea</taxon>
        <taxon>Trichostrongylidae</taxon>
        <taxon>Trichostrongylus</taxon>
    </lineage>
</organism>
<gene>
    <name evidence="6" type="ORF">GCK32_000886</name>
</gene>
<dbReference type="PANTHER" id="PTHR23507:SF11">
    <property type="entry name" value="SOLUTE CARRIER FAMILY RELATED"/>
    <property type="match status" value="1"/>
</dbReference>
<dbReference type="GO" id="GO:0016020">
    <property type="term" value="C:membrane"/>
    <property type="evidence" value="ECO:0007669"/>
    <property type="project" value="UniProtKB-SubCell"/>
</dbReference>
<comment type="caution">
    <text evidence="6">The sequence shown here is derived from an EMBL/GenBank/DDBJ whole genome shotgun (WGS) entry which is preliminary data.</text>
</comment>
<evidence type="ECO:0000256" key="2">
    <source>
        <dbReference type="ARBA" id="ARBA00022692"/>
    </source>
</evidence>
<evidence type="ECO:0000313" key="6">
    <source>
        <dbReference type="EMBL" id="KAK5969852.1"/>
    </source>
</evidence>
<evidence type="ECO:0000256" key="1">
    <source>
        <dbReference type="ARBA" id="ARBA00004141"/>
    </source>
</evidence>
<reference evidence="6 7" key="1">
    <citation type="submission" date="2019-10" db="EMBL/GenBank/DDBJ databases">
        <title>Assembly and Annotation for the nematode Trichostrongylus colubriformis.</title>
        <authorList>
            <person name="Martin J."/>
        </authorList>
    </citation>
    <scope>NUCLEOTIDE SEQUENCE [LARGE SCALE GENOMIC DNA]</scope>
    <source>
        <strain evidence="6">G859</strain>
        <tissue evidence="6">Whole worm</tissue>
    </source>
</reference>
<comment type="subcellular location">
    <subcellularLocation>
        <location evidence="1">Membrane</location>
        <topology evidence="1">Multi-pass membrane protein</topology>
    </subcellularLocation>
</comment>
<keyword evidence="3 5" id="KW-1133">Transmembrane helix</keyword>
<feature type="transmembrane region" description="Helical" evidence="5">
    <location>
        <begin position="466"/>
        <end position="491"/>
    </location>
</feature>
<keyword evidence="7" id="KW-1185">Reference proteome</keyword>